<protein>
    <submittedName>
        <fullName evidence="1">Uncharacterized protein</fullName>
    </submittedName>
</protein>
<evidence type="ECO:0000313" key="1">
    <source>
        <dbReference type="EMBL" id="MCD9640708.1"/>
    </source>
</evidence>
<accession>A0ABS8V0R4</accession>
<dbReference type="Proteomes" id="UP000823775">
    <property type="component" value="Unassembled WGS sequence"/>
</dbReference>
<evidence type="ECO:0000313" key="2">
    <source>
        <dbReference type="Proteomes" id="UP000823775"/>
    </source>
</evidence>
<name>A0ABS8V0R4_DATST</name>
<organism evidence="1 2">
    <name type="scientific">Datura stramonium</name>
    <name type="common">Jimsonweed</name>
    <name type="synonym">Common thornapple</name>
    <dbReference type="NCBI Taxonomy" id="4076"/>
    <lineage>
        <taxon>Eukaryota</taxon>
        <taxon>Viridiplantae</taxon>
        <taxon>Streptophyta</taxon>
        <taxon>Embryophyta</taxon>
        <taxon>Tracheophyta</taxon>
        <taxon>Spermatophyta</taxon>
        <taxon>Magnoliopsida</taxon>
        <taxon>eudicotyledons</taxon>
        <taxon>Gunneridae</taxon>
        <taxon>Pentapetalae</taxon>
        <taxon>asterids</taxon>
        <taxon>lamiids</taxon>
        <taxon>Solanales</taxon>
        <taxon>Solanaceae</taxon>
        <taxon>Solanoideae</taxon>
        <taxon>Datureae</taxon>
        <taxon>Datura</taxon>
    </lineage>
</organism>
<reference evidence="1 2" key="1">
    <citation type="journal article" date="2021" name="BMC Genomics">
        <title>Datura genome reveals duplications of psychoactive alkaloid biosynthetic genes and high mutation rate following tissue culture.</title>
        <authorList>
            <person name="Rajewski A."/>
            <person name="Carter-House D."/>
            <person name="Stajich J."/>
            <person name="Litt A."/>
        </authorList>
    </citation>
    <scope>NUCLEOTIDE SEQUENCE [LARGE SCALE GENOMIC DNA]</scope>
    <source>
        <strain evidence="1">AR-01</strain>
    </source>
</reference>
<gene>
    <name evidence="1" type="ORF">HAX54_026184</name>
</gene>
<comment type="caution">
    <text evidence="1">The sequence shown here is derived from an EMBL/GenBank/DDBJ whole genome shotgun (WGS) entry which is preliminary data.</text>
</comment>
<proteinExistence type="predicted"/>
<keyword evidence="2" id="KW-1185">Reference proteome</keyword>
<sequence length="189" mass="19998">MVHFHARGTRPSAQQQAWRGSIMHAMPCTTLSEGGTRPDARHLAPLRVGRHDVAHLERVGRRATAHSPSNKACDVALDVAATRGDAQGSQNGQKLDLLIQLGKGTSSPSHQRNSRRSVAASCALCHARHVARQAQGQMRGTHLSSAVGRRNVAHLQCVGKHTAAHSPSNKACDAALDAAATRGDVQGSQ</sequence>
<dbReference type="EMBL" id="JACEIK010003187">
    <property type="protein sequence ID" value="MCD9640708.1"/>
    <property type="molecule type" value="Genomic_DNA"/>
</dbReference>